<dbReference type="NCBIfam" id="TIGR02432">
    <property type="entry name" value="lysidine_TilS_N"/>
    <property type="match status" value="1"/>
</dbReference>
<evidence type="ECO:0000256" key="6">
    <source>
        <dbReference type="ARBA" id="ARBA00022840"/>
    </source>
</evidence>
<comment type="similarity">
    <text evidence="8">Belongs to the tRNA(Ile)-lysidine synthase family.</text>
</comment>
<dbReference type="EC" id="6.3.4.19" evidence="8"/>
<keyword evidence="5 8" id="KW-0547">Nucleotide-binding</keyword>
<proteinExistence type="inferred from homology"/>
<keyword evidence="3 8" id="KW-0436">Ligase</keyword>
<dbReference type="InterPro" id="IPR012795">
    <property type="entry name" value="tRNA_Ile_lys_synt_N"/>
</dbReference>
<dbReference type="SUPFAM" id="SSF52402">
    <property type="entry name" value="Adenine nucleotide alpha hydrolases-like"/>
    <property type="match status" value="1"/>
</dbReference>
<evidence type="ECO:0000313" key="11">
    <source>
        <dbReference type="Proteomes" id="UP000052052"/>
    </source>
</evidence>
<dbReference type="GO" id="GO:0032267">
    <property type="term" value="F:tRNA(Ile)-lysidine synthase activity"/>
    <property type="evidence" value="ECO:0007669"/>
    <property type="project" value="UniProtKB-EC"/>
</dbReference>
<gene>
    <name evidence="8" type="primary">tilS</name>
    <name evidence="10" type="ORF">ABB29_11490</name>
</gene>
<dbReference type="SUPFAM" id="SSF82829">
    <property type="entry name" value="MesJ substrate recognition domain-like"/>
    <property type="match status" value="1"/>
</dbReference>
<dbReference type="GO" id="GO:0005524">
    <property type="term" value="F:ATP binding"/>
    <property type="evidence" value="ECO:0007669"/>
    <property type="project" value="UniProtKB-UniRule"/>
</dbReference>
<dbReference type="Pfam" id="PF01171">
    <property type="entry name" value="ATP_bind_3"/>
    <property type="match status" value="1"/>
</dbReference>
<accession>A0A0R0CRY9</accession>
<dbReference type="InterPro" id="IPR011063">
    <property type="entry name" value="TilS/TtcA_N"/>
</dbReference>
<comment type="domain">
    <text evidence="8">The N-terminal region contains the highly conserved SGGXDS motif, predicted to be a P-loop motif involved in ATP binding.</text>
</comment>
<dbReference type="SMART" id="SM00977">
    <property type="entry name" value="TilS_C"/>
    <property type="match status" value="1"/>
</dbReference>
<dbReference type="PANTHER" id="PTHR43033:SF1">
    <property type="entry name" value="TRNA(ILE)-LYSIDINE SYNTHASE-RELATED"/>
    <property type="match status" value="1"/>
</dbReference>
<keyword evidence="4 8" id="KW-0819">tRNA processing</keyword>
<name>A0A0R0CRY9_9GAMM</name>
<evidence type="ECO:0000259" key="9">
    <source>
        <dbReference type="SMART" id="SM00977"/>
    </source>
</evidence>
<dbReference type="Pfam" id="PF11734">
    <property type="entry name" value="TilS_C"/>
    <property type="match status" value="1"/>
</dbReference>
<dbReference type="HAMAP" id="MF_01161">
    <property type="entry name" value="tRNA_Ile_lys_synt"/>
    <property type="match status" value="1"/>
</dbReference>
<dbReference type="GO" id="GO:0006400">
    <property type="term" value="P:tRNA modification"/>
    <property type="evidence" value="ECO:0007669"/>
    <property type="project" value="UniProtKB-UniRule"/>
</dbReference>
<dbReference type="PATRIC" id="fig|344882.3.peg.663"/>
<evidence type="ECO:0000256" key="8">
    <source>
        <dbReference type="HAMAP-Rule" id="MF_01161"/>
    </source>
</evidence>
<dbReference type="NCBIfam" id="TIGR02433">
    <property type="entry name" value="lysidine_TilS_C"/>
    <property type="match status" value="1"/>
</dbReference>
<dbReference type="SUPFAM" id="SSF56037">
    <property type="entry name" value="PheT/TilS domain"/>
    <property type="match status" value="1"/>
</dbReference>
<keyword evidence="2 8" id="KW-0963">Cytoplasm</keyword>
<evidence type="ECO:0000256" key="4">
    <source>
        <dbReference type="ARBA" id="ARBA00022694"/>
    </source>
</evidence>
<keyword evidence="11" id="KW-1185">Reference proteome</keyword>
<dbReference type="EMBL" id="LDJL01000011">
    <property type="protein sequence ID" value="KRG69050.1"/>
    <property type="molecule type" value="Genomic_DNA"/>
</dbReference>
<dbReference type="InterPro" id="IPR012796">
    <property type="entry name" value="Lysidine-tRNA-synth_C"/>
</dbReference>
<evidence type="ECO:0000256" key="7">
    <source>
        <dbReference type="ARBA" id="ARBA00048539"/>
    </source>
</evidence>
<reference evidence="10 11" key="1">
    <citation type="submission" date="2015-05" db="EMBL/GenBank/DDBJ databases">
        <title>Genome sequencing and analysis of members of genus Stenotrophomonas.</title>
        <authorList>
            <person name="Patil P.P."/>
            <person name="Midha S."/>
            <person name="Patil P.B."/>
        </authorList>
    </citation>
    <scope>NUCLEOTIDE SEQUENCE [LARGE SCALE GENOMIC DNA]</scope>
    <source>
        <strain evidence="10 11">DSM 21858</strain>
    </source>
</reference>
<feature type="binding site" evidence="8">
    <location>
        <begin position="22"/>
        <end position="27"/>
    </location>
    <ligand>
        <name>ATP</name>
        <dbReference type="ChEBI" id="CHEBI:30616"/>
    </ligand>
</feature>
<dbReference type="InterPro" id="IPR014729">
    <property type="entry name" value="Rossmann-like_a/b/a_fold"/>
</dbReference>
<dbReference type="PANTHER" id="PTHR43033">
    <property type="entry name" value="TRNA(ILE)-LYSIDINE SYNTHASE-RELATED"/>
    <property type="match status" value="1"/>
</dbReference>
<dbReference type="Proteomes" id="UP000052052">
    <property type="component" value="Unassembled WGS sequence"/>
</dbReference>
<evidence type="ECO:0000256" key="1">
    <source>
        <dbReference type="ARBA" id="ARBA00004496"/>
    </source>
</evidence>
<dbReference type="OrthoDB" id="9807403at2"/>
<dbReference type="Gene3D" id="1.20.59.20">
    <property type="match status" value="1"/>
</dbReference>
<evidence type="ECO:0000256" key="5">
    <source>
        <dbReference type="ARBA" id="ARBA00022741"/>
    </source>
</evidence>
<dbReference type="InterPro" id="IPR015262">
    <property type="entry name" value="tRNA_Ile_lys_synt_subst-bd"/>
</dbReference>
<comment type="caution">
    <text evidence="10">The sequence shown here is derived from an EMBL/GenBank/DDBJ whole genome shotgun (WGS) entry which is preliminary data.</text>
</comment>
<comment type="catalytic activity">
    <reaction evidence="7 8">
        <text>cytidine(34) in tRNA(Ile2) + L-lysine + ATP = lysidine(34) in tRNA(Ile2) + AMP + diphosphate + H(+)</text>
        <dbReference type="Rhea" id="RHEA:43744"/>
        <dbReference type="Rhea" id="RHEA-COMP:10625"/>
        <dbReference type="Rhea" id="RHEA-COMP:10670"/>
        <dbReference type="ChEBI" id="CHEBI:15378"/>
        <dbReference type="ChEBI" id="CHEBI:30616"/>
        <dbReference type="ChEBI" id="CHEBI:32551"/>
        <dbReference type="ChEBI" id="CHEBI:33019"/>
        <dbReference type="ChEBI" id="CHEBI:82748"/>
        <dbReference type="ChEBI" id="CHEBI:83665"/>
        <dbReference type="ChEBI" id="CHEBI:456215"/>
        <dbReference type="EC" id="6.3.4.19"/>
    </reaction>
</comment>
<dbReference type="Gene3D" id="3.40.50.620">
    <property type="entry name" value="HUPs"/>
    <property type="match status" value="1"/>
</dbReference>
<dbReference type="RefSeq" id="WP_057659121.1">
    <property type="nucleotide sequence ID" value="NZ_LDJL01000011.1"/>
</dbReference>
<comment type="function">
    <text evidence="8">Ligates lysine onto the cytidine present at position 34 of the AUA codon-specific tRNA(Ile) that contains the anticodon CAU, in an ATP-dependent manner. Cytidine is converted to lysidine, thus changing the amino acid specificity of the tRNA from methionine to isoleucine.</text>
</comment>
<evidence type="ECO:0000256" key="2">
    <source>
        <dbReference type="ARBA" id="ARBA00022490"/>
    </source>
</evidence>
<organism evidence="10 11">
    <name type="scientific">Pseudoxanthomonas dokdonensis</name>
    <dbReference type="NCBI Taxonomy" id="344882"/>
    <lineage>
        <taxon>Bacteria</taxon>
        <taxon>Pseudomonadati</taxon>
        <taxon>Pseudomonadota</taxon>
        <taxon>Gammaproteobacteria</taxon>
        <taxon>Lysobacterales</taxon>
        <taxon>Lysobacteraceae</taxon>
        <taxon>Pseudoxanthomonas</taxon>
    </lineage>
</organism>
<feature type="domain" description="Lysidine-tRNA(Ile) synthetase C-terminal" evidence="9">
    <location>
        <begin position="352"/>
        <end position="426"/>
    </location>
</feature>
<dbReference type="CDD" id="cd01992">
    <property type="entry name" value="TilS_N"/>
    <property type="match status" value="1"/>
</dbReference>
<sequence length="437" mass="48325">MFTLPPLPLTSVTDASIWLGFSGGLDSSVLLHLLAADPRYRARLRAIHVHHGLNPAADDWARHCQDACAALGIPLVTCTVSVRRDAGQGLEAAARQARYDAFSASMRAGDVLVTAHHLDDQAETFLLRALRASGPDGLAAMRDWRPWQAGWHWRPLLAVARAELLAYAGQQRLQWIEDASNLDQHHDRNFLRRQVMPLLQQRWPHAPEAFARAAQLTAQSVELLAEADSQAAASAATSDPRQLQVPALLAWPAARRARVLRQWIERLGLPALPAHGVTQVERDLLGDSHDTQACFRWQDASLHRWRDRLWAGREPSPLPPDWQADWDGASPLPLPGGGVLQLLGAAALPWVARVSGRRGGERIQRAGHRHRHALKKLLQQSAIPPWQRATLPLLYAPDGALMAVADHWLADSLEKWLLATGARLQWRPPSESASPAR</sequence>
<evidence type="ECO:0000313" key="10">
    <source>
        <dbReference type="EMBL" id="KRG69050.1"/>
    </source>
</evidence>
<dbReference type="GO" id="GO:0005737">
    <property type="term" value="C:cytoplasm"/>
    <property type="evidence" value="ECO:0007669"/>
    <property type="project" value="UniProtKB-SubCell"/>
</dbReference>
<dbReference type="InterPro" id="IPR012094">
    <property type="entry name" value="tRNA_Ile_lys_synt"/>
</dbReference>
<comment type="subcellular location">
    <subcellularLocation>
        <location evidence="1 8">Cytoplasm</location>
    </subcellularLocation>
</comment>
<dbReference type="AlphaFoldDB" id="A0A0R0CRY9"/>
<protein>
    <recommendedName>
        <fullName evidence="8">tRNA(Ile)-lysidine synthase</fullName>
        <ecNumber evidence="8">6.3.4.19</ecNumber>
    </recommendedName>
    <alternativeName>
        <fullName evidence="8">tRNA(Ile)-2-lysyl-cytidine synthase</fullName>
    </alternativeName>
    <alternativeName>
        <fullName evidence="8">tRNA(Ile)-lysidine synthetase</fullName>
    </alternativeName>
</protein>
<dbReference type="STRING" id="344882.ABB29_11490"/>
<evidence type="ECO:0000256" key="3">
    <source>
        <dbReference type="ARBA" id="ARBA00022598"/>
    </source>
</evidence>
<dbReference type="Pfam" id="PF09179">
    <property type="entry name" value="TilS"/>
    <property type="match status" value="1"/>
</dbReference>
<keyword evidence="6 8" id="KW-0067">ATP-binding</keyword>